<accession>A0A1F5Z5Z4</accession>
<evidence type="ECO:0000256" key="4">
    <source>
        <dbReference type="ARBA" id="ARBA00022448"/>
    </source>
</evidence>
<comment type="function">
    <text evidence="1">Produces ATP from ADP in the presence of a proton gradient across the membrane. The gamma chain is believed to be important in regulating ATPase activity and the flow of protons through the CF(0) complex.</text>
</comment>
<reference evidence="10 11" key="1">
    <citation type="journal article" date="2016" name="Nat. Commun.">
        <title>Thousands of microbial genomes shed light on interconnected biogeochemical processes in an aquifer system.</title>
        <authorList>
            <person name="Anantharaman K."/>
            <person name="Brown C.T."/>
            <person name="Hug L.A."/>
            <person name="Sharon I."/>
            <person name="Castelle C.J."/>
            <person name="Probst A.J."/>
            <person name="Thomas B.C."/>
            <person name="Singh A."/>
            <person name="Wilkins M.J."/>
            <person name="Karaoz U."/>
            <person name="Brodie E.L."/>
            <person name="Williams K.H."/>
            <person name="Hubbard S.S."/>
            <person name="Banfield J.F."/>
        </authorList>
    </citation>
    <scope>NUCLEOTIDE SEQUENCE [LARGE SCALE GENOMIC DNA]</scope>
</reference>
<evidence type="ECO:0000256" key="8">
    <source>
        <dbReference type="ARBA" id="ARBA00023196"/>
    </source>
</evidence>
<evidence type="ECO:0000256" key="1">
    <source>
        <dbReference type="ARBA" id="ARBA00003456"/>
    </source>
</evidence>
<dbReference type="InterPro" id="IPR035968">
    <property type="entry name" value="ATP_synth_F1_ATPase_gsu"/>
</dbReference>
<dbReference type="InterPro" id="IPR000131">
    <property type="entry name" value="ATP_synth_F1_gsu"/>
</dbReference>
<dbReference type="GO" id="GO:0046933">
    <property type="term" value="F:proton-transporting ATP synthase activity, rotational mechanism"/>
    <property type="evidence" value="ECO:0007669"/>
    <property type="project" value="InterPro"/>
</dbReference>
<evidence type="ECO:0000256" key="3">
    <source>
        <dbReference type="ARBA" id="ARBA00007681"/>
    </source>
</evidence>
<organism evidence="10 11">
    <name type="scientific">Candidatus Gottesmanbacteria bacterium RIFCSPHIGHO2_01_FULL_42_12</name>
    <dbReference type="NCBI Taxonomy" id="1798377"/>
    <lineage>
        <taxon>Bacteria</taxon>
        <taxon>Candidatus Gottesmaniibacteriota</taxon>
    </lineage>
</organism>
<keyword evidence="8" id="KW-0139">CF(1)</keyword>
<dbReference type="EMBL" id="MFJG01000002">
    <property type="protein sequence ID" value="OGG07724.1"/>
    <property type="molecule type" value="Genomic_DNA"/>
</dbReference>
<dbReference type="GO" id="GO:0045259">
    <property type="term" value="C:proton-transporting ATP synthase complex"/>
    <property type="evidence" value="ECO:0007669"/>
    <property type="project" value="UniProtKB-KW"/>
</dbReference>
<dbReference type="Proteomes" id="UP000178681">
    <property type="component" value="Unassembled WGS sequence"/>
</dbReference>
<evidence type="ECO:0008006" key="12">
    <source>
        <dbReference type="Google" id="ProtNLM"/>
    </source>
</evidence>
<evidence type="ECO:0000256" key="5">
    <source>
        <dbReference type="ARBA" id="ARBA00022781"/>
    </source>
</evidence>
<dbReference type="SUPFAM" id="SSF52943">
    <property type="entry name" value="ATP synthase (F1-ATPase), gamma subunit"/>
    <property type="match status" value="1"/>
</dbReference>
<proteinExistence type="inferred from homology"/>
<dbReference type="Gene3D" id="1.10.287.80">
    <property type="entry name" value="ATP synthase, gamma subunit, helix hairpin domain"/>
    <property type="match status" value="1"/>
</dbReference>
<dbReference type="STRING" id="1798377.A2872_02050"/>
<name>A0A1F5Z5Z4_9BACT</name>
<keyword evidence="6" id="KW-0406">Ion transport</keyword>
<keyword evidence="7" id="KW-0472">Membrane</keyword>
<keyword evidence="5" id="KW-0375">Hydrogen ion transport</keyword>
<sequence>MATIKQIKGTLEADQSLKLVARTFSEVSANRLRQIRGIIERNRSFFTEIAGIYHVVKTEALERKILSKYKKEGAVSILISSNHKFSGAVESQLFLLFVSHTPEFTTKRIAIGRTGAAFLRDSHYWANFETLEFASELPNQEELSKLAEEARKYERIFVYYPKFKTVLLQQPNFVDLTGSIEPTPNKNLRSFYYIFEPEIEKMYAFFDNQIVSLLLQQAFLEAELARTAARLITMEQAQRNADAIIKNDRRQLALAYRTRQNRALLESIAALVNLNRQMAK</sequence>
<evidence type="ECO:0000256" key="9">
    <source>
        <dbReference type="ARBA" id="ARBA00023310"/>
    </source>
</evidence>
<protein>
    <recommendedName>
        <fullName evidence="12">ATP synthase F1 subunit gamma</fullName>
    </recommendedName>
</protein>
<keyword evidence="4" id="KW-0813">Transport</keyword>
<evidence type="ECO:0000313" key="10">
    <source>
        <dbReference type="EMBL" id="OGG07724.1"/>
    </source>
</evidence>
<evidence type="ECO:0000313" key="11">
    <source>
        <dbReference type="Proteomes" id="UP000178681"/>
    </source>
</evidence>
<comment type="caution">
    <text evidence="10">The sequence shown here is derived from an EMBL/GenBank/DDBJ whole genome shotgun (WGS) entry which is preliminary data.</text>
</comment>
<dbReference type="Gene3D" id="3.40.1380.10">
    <property type="match status" value="1"/>
</dbReference>
<keyword evidence="9" id="KW-0066">ATP synthesis</keyword>
<gene>
    <name evidence="10" type="ORF">A2872_02050</name>
</gene>
<dbReference type="AlphaFoldDB" id="A0A1F5Z5Z4"/>
<dbReference type="Pfam" id="PF00231">
    <property type="entry name" value="ATP-synt"/>
    <property type="match status" value="1"/>
</dbReference>
<comment type="similarity">
    <text evidence="3">Belongs to the ATPase gamma chain family.</text>
</comment>
<comment type="subcellular location">
    <subcellularLocation>
        <location evidence="2">Membrane</location>
        <topology evidence="2">Peripheral membrane protein</topology>
    </subcellularLocation>
</comment>
<evidence type="ECO:0000256" key="6">
    <source>
        <dbReference type="ARBA" id="ARBA00023065"/>
    </source>
</evidence>
<evidence type="ECO:0000256" key="7">
    <source>
        <dbReference type="ARBA" id="ARBA00023136"/>
    </source>
</evidence>
<evidence type="ECO:0000256" key="2">
    <source>
        <dbReference type="ARBA" id="ARBA00004170"/>
    </source>
</evidence>